<evidence type="ECO:0000256" key="2">
    <source>
        <dbReference type="ARBA" id="ARBA00022692"/>
    </source>
</evidence>
<dbReference type="GO" id="GO:0022857">
    <property type="term" value="F:transmembrane transporter activity"/>
    <property type="evidence" value="ECO:0007669"/>
    <property type="project" value="InterPro"/>
</dbReference>
<evidence type="ECO:0000259" key="7">
    <source>
        <dbReference type="PROSITE" id="PS50850"/>
    </source>
</evidence>
<evidence type="ECO:0000256" key="4">
    <source>
        <dbReference type="ARBA" id="ARBA00023136"/>
    </source>
</evidence>
<keyword evidence="2 6" id="KW-0812">Transmembrane</keyword>
<feature type="transmembrane region" description="Helical" evidence="6">
    <location>
        <begin position="66"/>
        <end position="91"/>
    </location>
</feature>
<proteinExistence type="predicted"/>
<feature type="transmembrane region" description="Helical" evidence="6">
    <location>
        <begin position="541"/>
        <end position="565"/>
    </location>
</feature>
<dbReference type="Proteomes" id="UP000184356">
    <property type="component" value="Unassembled WGS sequence"/>
</dbReference>
<dbReference type="VEuPathDB" id="FungiDB:ASPSYDRAFT_82774"/>
<feature type="transmembrane region" description="Helical" evidence="6">
    <location>
        <begin position="135"/>
        <end position="155"/>
    </location>
</feature>
<dbReference type="STRING" id="1036612.A0A1L9T0B0"/>
<feature type="transmembrane region" description="Helical" evidence="6">
    <location>
        <begin position="243"/>
        <end position="270"/>
    </location>
</feature>
<feature type="transmembrane region" description="Helical" evidence="6">
    <location>
        <begin position="423"/>
        <end position="440"/>
    </location>
</feature>
<dbReference type="PANTHER" id="PTHR23501">
    <property type="entry name" value="MAJOR FACILITATOR SUPERFAMILY"/>
    <property type="match status" value="1"/>
</dbReference>
<name>A0A1L9T0B0_9EURO</name>
<accession>A0A1L9T0B0</accession>
<comment type="subcellular location">
    <subcellularLocation>
        <location evidence="1">Membrane</location>
        <topology evidence="1">Multi-pass membrane protein</topology>
    </subcellularLocation>
</comment>
<dbReference type="OrthoDB" id="6770063at2759"/>
<feature type="transmembrane region" description="Helical" evidence="6">
    <location>
        <begin position="369"/>
        <end position="391"/>
    </location>
</feature>
<keyword evidence="3 6" id="KW-1133">Transmembrane helix</keyword>
<evidence type="ECO:0000256" key="5">
    <source>
        <dbReference type="SAM" id="MobiDB-lite"/>
    </source>
</evidence>
<dbReference type="InterPro" id="IPR036259">
    <property type="entry name" value="MFS_trans_sf"/>
</dbReference>
<evidence type="ECO:0000313" key="9">
    <source>
        <dbReference type="Proteomes" id="UP000184356"/>
    </source>
</evidence>
<keyword evidence="9" id="KW-1185">Reference proteome</keyword>
<feature type="transmembrane region" description="Helical" evidence="6">
    <location>
        <begin position="397"/>
        <end position="416"/>
    </location>
</feature>
<dbReference type="Pfam" id="PF07690">
    <property type="entry name" value="MFS_1"/>
    <property type="match status" value="1"/>
</dbReference>
<sequence>MHVNECIGFKAVNRSLITAEHSFEDASHQQDSALASDDSQRALQEKKPSPEAEAEKRRMRIYRWKLIGSLFLPYLLASIDLTIVATAVPFIASHFDELDELNWIVTAFTLTSTAFIPAFGQLADVFGRHVALQSATLLMLIGSTLCAAAQTWGMLLLGRALQGVSSAGLMATVMIILADNVSLEENAKNNSVFAIVSGVAYSIGPVVGGYIAFVSHIIIYIVLRNELKQGTYSRSGTRLSSLLPALATLDIIGTILFIFGVGLIILGTAWGGSTYPWLSAQVLTPIIVGGVCFVLFFVYEYFLEKGALRKIFPTQTPMLPYSMFKRLDTLWLAILQFAAGAAMYSVFYYVGIYFTLIENYPASKAGVQLLYYIPGLGAGVYLAIILCNTYPSQTFQPLTLGTLIETLGIALVTYSIRTQRTNILNGMMVLAGAGTGIRMMPATLHASGVWPNRIAAALSLMRFALPFGGTIGITVMGSVFNNKLSSGIAAVPGLDGGAGNVSAQGLGSGEGRAADSLDFVNGLPVSQQDGVRIAGRDAIMWAYIAILPILGISLVTGVFLGNVWIKPKKVTVEHLEGGRAENRTGESEVIHVPYLYAVFKGVDKYKHVSRPALEADAGDSPEDRT</sequence>
<dbReference type="AlphaFoldDB" id="A0A1L9T0B0"/>
<dbReference type="PROSITE" id="PS50850">
    <property type="entry name" value="MFS"/>
    <property type="match status" value="1"/>
</dbReference>
<dbReference type="InterPro" id="IPR011701">
    <property type="entry name" value="MFS"/>
</dbReference>
<dbReference type="RefSeq" id="XP_040696651.1">
    <property type="nucleotide sequence ID" value="XM_040851170.1"/>
</dbReference>
<feature type="domain" description="Major facilitator superfamily (MFS) profile" evidence="7">
    <location>
        <begin position="66"/>
        <end position="569"/>
    </location>
</feature>
<feature type="transmembrane region" description="Helical" evidence="6">
    <location>
        <begin position="193"/>
        <end position="223"/>
    </location>
</feature>
<feature type="region of interest" description="Disordered" evidence="5">
    <location>
        <begin position="28"/>
        <end position="54"/>
    </location>
</feature>
<feature type="transmembrane region" description="Helical" evidence="6">
    <location>
        <begin position="103"/>
        <end position="123"/>
    </location>
</feature>
<dbReference type="Gene3D" id="1.20.1250.20">
    <property type="entry name" value="MFS general substrate transporter like domains"/>
    <property type="match status" value="1"/>
</dbReference>
<keyword evidence="4 6" id="KW-0472">Membrane</keyword>
<dbReference type="SUPFAM" id="SSF103473">
    <property type="entry name" value="MFS general substrate transporter"/>
    <property type="match status" value="1"/>
</dbReference>
<evidence type="ECO:0000256" key="6">
    <source>
        <dbReference type="SAM" id="Phobius"/>
    </source>
</evidence>
<organism evidence="8 9">
    <name type="scientific">Aspergillus sydowii CBS 593.65</name>
    <dbReference type="NCBI Taxonomy" id="1036612"/>
    <lineage>
        <taxon>Eukaryota</taxon>
        <taxon>Fungi</taxon>
        <taxon>Dikarya</taxon>
        <taxon>Ascomycota</taxon>
        <taxon>Pezizomycotina</taxon>
        <taxon>Eurotiomycetes</taxon>
        <taxon>Eurotiomycetidae</taxon>
        <taxon>Eurotiales</taxon>
        <taxon>Aspergillaceae</taxon>
        <taxon>Aspergillus</taxon>
        <taxon>Aspergillus subgen. Nidulantes</taxon>
    </lineage>
</organism>
<evidence type="ECO:0000256" key="1">
    <source>
        <dbReference type="ARBA" id="ARBA00004141"/>
    </source>
</evidence>
<dbReference type="GO" id="GO:0005886">
    <property type="term" value="C:plasma membrane"/>
    <property type="evidence" value="ECO:0007669"/>
    <property type="project" value="TreeGrafter"/>
</dbReference>
<dbReference type="EMBL" id="KV878599">
    <property type="protein sequence ID" value="OJJ52845.1"/>
    <property type="molecule type" value="Genomic_DNA"/>
</dbReference>
<feature type="compositionally biased region" description="Basic and acidic residues" evidence="5">
    <location>
        <begin position="38"/>
        <end position="54"/>
    </location>
</feature>
<dbReference type="GeneID" id="63767243"/>
<protein>
    <recommendedName>
        <fullName evidence="7">Major facilitator superfamily (MFS) profile domain-containing protein</fullName>
    </recommendedName>
</protein>
<dbReference type="PANTHER" id="PTHR23501:SF39">
    <property type="entry name" value="MULTIDRUG TRANSPORTER, PUTATIVE (AFU_ORTHOLOGUE AFUA_1G05010)-RELATED"/>
    <property type="match status" value="1"/>
</dbReference>
<evidence type="ECO:0000313" key="8">
    <source>
        <dbReference type="EMBL" id="OJJ52845.1"/>
    </source>
</evidence>
<feature type="transmembrane region" description="Helical" evidence="6">
    <location>
        <begin position="330"/>
        <end position="357"/>
    </location>
</feature>
<evidence type="ECO:0000256" key="3">
    <source>
        <dbReference type="ARBA" id="ARBA00022989"/>
    </source>
</evidence>
<feature type="transmembrane region" description="Helical" evidence="6">
    <location>
        <begin position="460"/>
        <end position="480"/>
    </location>
</feature>
<reference evidence="9" key="1">
    <citation type="journal article" date="2017" name="Genome Biol.">
        <title>Comparative genomics reveals high biological diversity and specific adaptations in the industrially and medically important fungal genus Aspergillus.</title>
        <authorList>
            <person name="de Vries R.P."/>
            <person name="Riley R."/>
            <person name="Wiebenga A."/>
            <person name="Aguilar-Osorio G."/>
            <person name="Amillis S."/>
            <person name="Uchima C.A."/>
            <person name="Anderluh G."/>
            <person name="Asadollahi M."/>
            <person name="Askin M."/>
            <person name="Barry K."/>
            <person name="Battaglia E."/>
            <person name="Bayram O."/>
            <person name="Benocci T."/>
            <person name="Braus-Stromeyer S.A."/>
            <person name="Caldana C."/>
            <person name="Canovas D."/>
            <person name="Cerqueira G.C."/>
            <person name="Chen F."/>
            <person name="Chen W."/>
            <person name="Choi C."/>
            <person name="Clum A."/>
            <person name="Dos Santos R.A."/>
            <person name="Damasio A.R."/>
            <person name="Diallinas G."/>
            <person name="Emri T."/>
            <person name="Fekete E."/>
            <person name="Flipphi M."/>
            <person name="Freyberg S."/>
            <person name="Gallo A."/>
            <person name="Gournas C."/>
            <person name="Habgood R."/>
            <person name="Hainaut M."/>
            <person name="Harispe M.L."/>
            <person name="Henrissat B."/>
            <person name="Hilden K.S."/>
            <person name="Hope R."/>
            <person name="Hossain A."/>
            <person name="Karabika E."/>
            <person name="Karaffa L."/>
            <person name="Karanyi Z."/>
            <person name="Krasevec N."/>
            <person name="Kuo A."/>
            <person name="Kusch H."/>
            <person name="LaButti K."/>
            <person name="Lagendijk E.L."/>
            <person name="Lapidus A."/>
            <person name="Levasseur A."/>
            <person name="Lindquist E."/>
            <person name="Lipzen A."/>
            <person name="Logrieco A.F."/>
            <person name="MacCabe A."/>
            <person name="Maekelae M.R."/>
            <person name="Malavazi I."/>
            <person name="Melin P."/>
            <person name="Meyer V."/>
            <person name="Mielnichuk N."/>
            <person name="Miskei M."/>
            <person name="Molnar A.P."/>
            <person name="Mule G."/>
            <person name="Ngan C.Y."/>
            <person name="Orejas M."/>
            <person name="Orosz E."/>
            <person name="Ouedraogo J.P."/>
            <person name="Overkamp K.M."/>
            <person name="Park H.-S."/>
            <person name="Perrone G."/>
            <person name="Piumi F."/>
            <person name="Punt P.J."/>
            <person name="Ram A.F."/>
            <person name="Ramon A."/>
            <person name="Rauscher S."/>
            <person name="Record E."/>
            <person name="Riano-Pachon D.M."/>
            <person name="Robert V."/>
            <person name="Roehrig J."/>
            <person name="Ruller R."/>
            <person name="Salamov A."/>
            <person name="Salih N.S."/>
            <person name="Samson R.A."/>
            <person name="Sandor E."/>
            <person name="Sanguinetti M."/>
            <person name="Schuetze T."/>
            <person name="Sepcic K."/>
            <person name="Shelest E."/>
            <person name="Sherlock G."/>
            <person name="Sophianopoulou V."/>
            <person name="Squina F.M."/>
            <person name="Sun H."/>
            <person name="Susca A."/>
            <person name="Todd R.B."/>
            <person name="Tsang A."/>
            <person name="Unkles S.E."/>
            <person name="van de Wiele N."/>
            <person name="van Rossen-Uffink D."/>
            <person name="Oliveira J.V."/>
            <person name="Vesth T.C."/>
            <person name="Visser J."/>
            <person name="Yu J.-H."/>
            <person name="Zhou M."/>
            <person name="Andersen M.R."/>
            <person name="Archer D.B."/>
            <person name="Baker S.E."/>
            <person name="Benoit I."/>
            <person name="Brakhage A.A."/>
            <person name="Braus G.H."/>
            <person name="Fischer R."/>
            <person name="Frisvad J.C."/>
            <person name="Goldman G.H."/>
            <person name="Houbraken J."/>
            <person name="Oakley B."/>
            <person name="Pocsi I."/>
            <person name="Scazzocchio C."/>
            <person name="Seiboth B."/>
            <person name="vanKuyk P.A."/>
            <person name="Wortman J."/>
            <person name="Dyer P.S."/>
            <person name="Grigoriev I.V."/>
        </authorList>
    </citation>
    <scope>NUCLEOTIDE SEQUENCE [LARGE SCALE GENOMIC DNA]</scope>
    <source>
        <strain evidence="9">CBS 593.65</strain>
    </source>
</reference>
<feature type="transmembrane region" description="Helical" evidence="6">
    <location>
        <begin position="282"/>
        <end position="302"/>
    </location>
</feature>
<gene>
    <name evidence="8" type="ORF">ASPSYDRAFT_82774</name>
</gene>
<dbReference type="InterPro" id="IPR020846">
    <property type="entry name" value="MFS_dom"/>
</dbReference>